<dbReference type="SUPFAM" id="SSF81321">
    <property type="entry name" value="Family A G protein-coupled receptor-like"/>
    <property type="match status" value="1"/>
</dbReference>
<name>G0NWC0_CAEBE</name>
<evidence type="ECO:0000313" key="2">
    <source>
        <dbReference type="EMBL" id="EGT38719.1"/>
    </source>
</evidence>
<dbReference type="PANTHER" id="PTHR22943">
    <property type="entry name" value="7-TRANSMEMBRANE DOMAIN RECEPTOR C.ELEGANS"/>
    <property type="match status" value="1"/>
</dbReference>
<reference evidence="3" key="1">
    <citation type="submission" date="2011-07" db="EMBL/GenBank/DDBJ databases">
        <authorList>
            <consortium name="Caenorhabditis brenneri Sequencing and Analysis Consortium"/>
            <person name="Wilson R.K."/>
        </authorList>
    </citation>
    <scope>NUCLEOTIDE SEQUENCE [LARGE SCALE GENOMIC DNA]</scope>
    <source>
        <strain evidence="3">PB2801</strain>
    </source>
</reference>
<evidence type="ECO:0000313" key="3">
    <source>
        <dbReference type="Proteomes" id="UP000008068"/>
    </source>
</evidence>
<evidence type="ECO:0008006" key="4">
    <source>
        <dbReference type="Google" id="ProtNLM"/>
    </source>
</evidence>
<dbReference type="GO" id="GO:0038022">
    <property type="term" value="F:G protein-coupled olfactory receptor activity"/>
    <property type="evidence" value="ECO:0007669"/>
    <property type="project" value="TreeGrafter"/>
</dbReference>
<proteinExistence type="predicted"/>
<dbReference type="OMA" id="NNNARIM"/>
<dbReference type="HOGENOM" id="CLU_036335_2_1_1"/>
<protein>
    <recommendedName>
        <fullName evidence="4">Seven TM Receptor</fullName>
    </recommendedName>
</protein>
<accession>G0NWC0</accession>
<keyword evidence="3" id="KW-1185">Reference proteome</keyword>
<feature type="transmembrane region" description="Helical" evidence="1">
    <location>
        <begin position="56"/>
        <end position="75"/>
    </location>
</feature>
<dbReference type="GO" id="GO:0042048">
    <property type="term" value="P:olfactory behavior"/>
    <property type="evidence" value="ECO:0007669"/>
    <property type="project" value="TreeGrafter"/>
</dbReference>
<dbReference type="Pfam" id="PF10326">
    <property type="entry name" value="7TM_GPCR_Str"/>
    <property type="match status" value="1"/>
</dbReference>
<dbReference type="InParanoid" id="G0NWC0"/>
<feature type="transmembrane region" description="Helical" evidence="1">
    <location>
        <begin position="136"/>
        <end position="157"/>
    </location>
</feature>
<keyword evidence="1" id="KW-0812">Transmembrane</keyword>
<feature type="transmembrane region" description="Helical" evidence="1">
    <location>
        <begin position="34"/>
        <end position="50"/>
    </location>
</feature>
<organism evidence="3">
    <name type="scientific">Caenorhabditis brenneri</name>
    <name type="common">Nematode worm</name>
    <dbReference type="NCBI Taxonomy" id="135651"/>
    <lineage>
        <taxon>Eukaryota</taxon>
        <taxon>Metazoa</taxon>
        <taxon>Ecdysozoa</taxon>
        <taxon>Nematoda</taxon>
        <taxon>Chromadorea</taxon>
        <taxon>Rhabditida</taxon>
        <taxon>Rhabditina</taxon>
        <taxon>Rhabditomorpha</taxon>
        <taxon>Rhabditoidea</taxon>
        <taxon>Rhabditidae</taxon>
        <taxon>Peloderinae</taxon>
        <taxon>Caenorhabditis</taxon>
    </lineage>
</organism>
<dbReference type="Proteomes" id="UP000008068">
    <property type="component" value="Unassembled WGS sequence"/>
</dbReference>
<dbReference type="EMBL" id="GL379963">
    <property type="protein sequence ID" value="EGT38719.1"/>
    <property type="molecule type" value="Genomic_DNA"/>
</dbReference>
<dbReference type="eggNOG" id="ENOG502T0B9">
    <property type="taxonomic scope" value="Eukaryota"/>
</dbReference>
<keyword evidence="1" id="KW-1133">Transmembrane helix</keyword>
<keyword evidence="1" id="KW-0472">Membrane</keyword>
<feature type="transmembrane region" description="Helical" evidence="1">
    <location>
        <begin position="6"/>
        <end position="27"/>
    </location>
</feature>
<dbReference type="PANTHER" id="PTHR22943:SF81">
    <property type="entry name" value="SEVEN TM RECEPTOR"/>
    <property type="match status" value="1"/>
</dbReference>
<dbReference type="GO" id="GO:0005886">
    <property type="term" value="C:plasma membrane"/>
    <property type="evidence" value="ECO:0007669"/>
    <property type="project" value="TreeGrafter"/>
</dbReference>
<sequence length="190" mass="21694">MLWLHAIHLAGFLLAQVTNSTLLFLILKKGDKLFGSYRILMFSFALYSLIYAWIEIAAQPSICSSTIVFCAFNIYREIELAQHQMSQKNLDLNRQLFLTLSFQTLLPFLMMYIPIGLVIILPFFEVPLGKLANVAGISLAIYPALEPIAAIFCIKEFRRTVFFRNRRKVEASNQYSAPFTVQDTSCSVHQ</sequence>
<feature type="transmembrane region" description="Helical" evidence="1">
    <location>
        <begin position="96"/>
        <end position="124"/>
    </location>
</feature>
<dbReference type="AlphaFoldDB" id="G0NWC0"/>
<evidence type="ECO:0000256" key="1">
    <source>
        <dbReference type="SAM" id="Phobius"/>
    </source>
</evidence>
<dbReference type="InterPro" id="IPR019428">
    <property type="entry name" value="7TM_GPCR_serpentine_rcpt_Str"/>
</dbReference>
<gene>
    <name evidence="2" type="ORF">CAEBREN_23836</name>
</gene>